<dbReference type="GO" id="GO:0005829">
    <property type="term" value="C:cytosol"/>
    <property type="evidence" value="ECO:0007669"/>
    <property type="project" value="TreeGrafter"/>
</dbReference>
<evidence type="ECO:0000256" key="2">
    <source>
        <dbReference type="SAM" id="MobiDB-lite"/>
    </source>
</evidence>
<dbReference type="GO" id="GO:0006749">
    <property type="term" value="P:glutathione metabolic process"/>
    <property type="evidence" value="ECO:0007669"/>
    <property type="project" value="TreeGrafter"/>
</dbReference>
<feature type="domain" description="Hydantoinase/oxoprolinase N-terminal" evidence="5">
    <location>
        <begin position="15"/>
        <end position="227"/>
    </location>
</feature>
<evidence type="ECO:0000313" key="8">
    <source>
        <dbReference type="Proteomes" id="UP000019484"/>
    </source>
</evidence>
<sequence length="1328" mass="142846">MPHSTQDAAAGGIEIAIDRGGTFTDVWASIPGRDEDLVFKLLSVDPQNYADAPTEGIRRVLEIATGKEIPRGSLLDVSPVVNIRMGTTVATNALLERNGERSALLITRGFHDLLEIGNQARPDIFDLTVAKPEVLYDKVVEVDERVTLENFTEDPEHAVADVSSDPALVTGISGEVVRIIKKPDLSAVKEQLQRLHDEGFRSVSICFIHSYTYPDHELQVARLASDMGMSVSVSSSLQPMIKAVPRGQSATADAYLTPVIQRYLDSFSKNFQGGLTTGNTRCDFMQSDGGLADFRSFSGLKAILSGPAGGVVGYAQTSYDTESGKPIIGFDMGGTSTDVSRYSGSYDHVFETVTAGVALQCPQLDINTVAAGGGSMLSWTNGLFKVGPESASAHPGPACYRKGGPLTVTDANLFLGRLRAEHFPKIFGENEDQPLDAEITRKLFTELTEKINGELSAESDKLTPEAVALGFLKVANESMCRPIRALTEARGHDASHHDLAVFGGAGGQHACDIASSLSIGRVIIHRYSSILSAYGMALADVVSEAQDPLSCAFGEASLPIIQQKVDALLERSQASLKKQGIKEDDQVDYEIYLNMRYDGSDTLIMIPKPEDGWDFGTAFIDRHRQEFGFTMPRSVLVEDVRVRARGRSKASQSVTAPAKELSSTQVRPIAKESSKQQQEVYFEHGGWQTTPILPLSSLEHGDQIQGPAIIIDNTQTLVITPEAKATVLRNHVVIDVENSSRLGSNAANTGIVDPIQLSVFGHRFMGIAEQMGRTLQKTSVSTNIKERLDFSCALFSADGRLVANAPHVPVHLGSMQYAVLWQHEHWKGQLKDGDVLVSNHPVCGGTHLPDITVITPVFEDGKIIFYTASRGHHADIGGISAGSLPPNSTELWQEGAAIESVKLVEDGVFNEEAMEEHLLRRPAAYPGCSGARNLSDNLADLRAQVGANQKGINLIKLLTKEYGLQTVMFYMKAIQQNAELAVKALLKETYHNFGGRPLEAVDYMDDGSPIKLRITIDGEKGLADFDFTGTGPEVYGSTNAPKAVVYSAIIYVLRALIKTDIPLNQGCLNPINVILPEGTLLSPSPTAAVVGGNCVTSQRVTDVILRAFDSCAASQGCLNNLTFGQSSKIDADGKYTPGYGYYETLAGGAGAGPGWDGTSGVHVHMTNTRITDPEIFERRYPCLLREFSLRKGSGGAGAFRGGDGCIRDIEFRKPLSSAILSDRRSHAPYGLHGGEDGAMGLNLFIKKATTAADGTVTPERVINLGPKNTIKADVGDRMVIMTPGGGAWGAVGDEKLRKDALYAVQHKKPQPRIGGGSLAARGAQQNSN</sequence>
<dbReference type="Pfam" id="PF01968">
    <property type="entry name" value="Hydantoinase_A"/>
    <property type="match status" value="1"/>
</dbReference>
<dbReference type="HOGENOM" id="CLU_002157_0_0_1"/>
<feature type="domain" description="Acetophenone carboxylase-like C-terminal" evidence="6">
    <location>
        <begin position="670"/>
        <end position="736"/>
    </location>
</feature>
<dbReference type="Pfam" id="PF19278">
    <property type="entry name" value="Hydant_A_C"/>
    <property type="match status" value="1"/>
</dbReference>
<organism evidence="7 8">
    <name type="scientific">Capronia coronata CBS 617.96</name>
    <dbReference type="NCBI Taxonomy" id="1182541"/>
    <lineage>
        <taxon>Eukaryota</taxon>
        <taxon>Fungi</taxon>
        <taxon>Dikarya</taxon>
        <taxon>Ascomycota</taxon>
        <taxon>Pezizomycotina</taxon>
        <taxon>Eurotiomycetes</taxon>
        <taxon>Chaetothyriomycetidae</taxon>
        <taxon>Chaetothyriales</taxon>
        <taxon>Herpotrichiellaceae</taxon>
        <taxon>Capronia</taxon>
    </lineage>
</organism>
<gene>
    <name evidence="7" type="ORF">A1O1_06121</name>
</gene>
<dbReference type="STRING" id="1182541.W9XZT9"/>
<keyword evidence="8" id="KW-1185">Reference proteome</keyword>
<dbReference type="EMBL" id="AMWN01000005">
    <property type="protein sequence ID" value="EXJ85753.1"/>
    <property type="molecule type" value="Genomic_DNA"/>
</dbReference>
<feature type="domain" description="Hydantoinase B/oxoprolinase" evidence="4">
    <location>
        <begin position="753"/>
        <end position="1290"/>
    </location>
</feature>
<dbReference type="Pfam" id="PF02538">
    <property type="entry name" value="Hydantoinase_B"/>
    <property type="match status" value="1"/>
</dbReference>
<evidence type="ECO:0000259" key="6">
    <source>
        <dbReference type="Pfam" id="PF19278"/>
    </source>
</evidence>
<feature type="region of interest" description="Disordered" evidence="2">
    <location>
        <begin position="648"/>
        <end position="669"/>
    </location>
</feature>
<dbReference type="InterPro" id="IPR045079">
    <property type="entry name" value="Oxoprolinase-like"/>
</dbReference>
<evidence type="ECO:0000259" key="4">
    <source>
        <dbReference type="Pfam" id="PF02538"/>
    </source>
</evidence>
<evidence type="ECO:0000313" key="7">
    <source>
        <dbReference type="EMBL" id="EXJ85753.1"/>
    </source>
</evidence>
<dbReference type="InterPro" id="IPR002821">
    <property type="entry name" value="Hydantoinase_A"/>
</dbReference>
<dbReference type="GO" id="GO:0017168">
    <property type="term" value="F:5-oxoprolinase (ATP-hydrolyzing) activity"/>
    <property type="evidence" value="ECO:0007669"/>
    <property type="project" value="TreeGrafter"/>
</dbReference>
<dbReference type="GeneID" id="19160990"/>
<protein>
    <submittedName>
        <fullName evidence="7">5-oxoprolinase (ATP-hydrolysing)</fullName>
    </submittedName>
</protein>
<dbReference type="Pfam" id="PF05378">
    <property type="entry name" value="Hydant_A_N"/>
    <property type="match status" value="1"/>
</dbReference>
<dbReference type="OrthoDB" id="3643at2759"/>
<dbReference type="InterPro" id="IPR049517">
    <property type="entry name" value="ACX-like_C"/>
</dbReference>
<dbReference type="InterPro" id="IPR008040">
    <property type="entry name" value="Hydant_A_N"/>
</dbReference>
<comment type="similarity">
    <text evidence="1">Belongs to the oxoprolinase family.</text>
</comment>
<dbReference type="PANTHER" id="PTHR11365:SF2">
    <property type="entry name" value="5-OXOPROLINASE"/>
    <property type="match status" value="1"/>
</dbReference>
<feature type="region of interest" description="Disordered" evidence="2">
    <location>
        <begin position="1307"/>
        <end position="1328"/>
    </location>
</feature>
<dbReference type="RefSeq" id="XP_007725191.1">
    <property type="nucleotide sequence ID" value="XM_007727001.1"/>
</dbReference>
<dbReference type="InterPro" id="IPR003692">
    <property type="entry name" value="Hydantoinase_B"/>
</dbReference>
<dbReference type="PANTHER" id="PTHR11365">
    <property type="entry name" value="5-OXOPROLINASE RELATED"/>
    <property type="match status" value="1"/>
</dbReference>
<feature type="compositionally biased region" description="Polar residues" evidence="2">
    <location>
        <begin position="649"/>
        <end position="666"/>
    </location>
</feature>
<proteinExistence type="inferred from homology"/>
<evidence type="ECO:0000259" key="5">
    <source>
        <dbReference type="Pfam" id="PF05378"/>
    </source>
</evidence>
<comment type="caution">
    <text evidence="7">The sequence shown here is derived from an EMBL/GenBank/DDBJ whole genome shotgun (WGS) entry which is preliminary data.</text>
</comment>
<dbReference type="Proteomes" id="UP000019484">
    <property type="component" value="Unassembled WGS sequence"/>
</dbReference>
<feature type="domain" description="Hydantoinase A/oxoprolinase" evidence="3">
    <location>
        <begin position="246"/>
        <end position="544"/>
    </location>
</feature>
<accession>W9XZT9</accession>
<evidence type="ECO:0000256" key="1">
    <source>
        <dbReference type="ARBA" id="ARBA00010403"/>
    </source>
</evidence>
<dbReference type="eggNOG" id="KOG1939">
    <property type="taxonomic scope" value="Eukaryota"/>
</dbReference>
<name>W9XZT9_9EURO</name>
<reference evidence="7 8" key="1">
    <citation type="submission" date="2013-03" db="EMBL/GenBank/DDBJ databases">
        <title>The Genome Sequence of Capronia coronata CBS 617.96.</title>
        <authorList>
            <consortium name="The Broad Institute Genomics Platform"/>
            <person name="Cuomo C."/>
            <person name="de Hoog S."/>
            <person name="Gorbushina A."/>
            <person name="Walker B."/>
            <person name="Young S.K."/>
            <person name="Zeng Q."/>
            <person name="Gargeya S."/>
            <person name="Fitzgerald M."/>
            <person name="Haas B."/>
            <person name="Abouelleil A."/>
            <person name="Allen A.W."/>
            <person name="Alvarado L."/>
            <person name="Arachchi H.M."/>
            <person name="Berlin A.M."/>
            <person name="Chapman S.B."/>
            <person name="Gainer-Dewar J."/>
            <person name="Goldberg J."/>
            <person name="Griggs A."/>
            <person name="Gujja S."/>
            <person name="Hansen M."/>
            <person name="Howarth C."/>
            <person name="Imamovic A."/>
            <person name="Ireland A."/>
            <person name="Larimer J."/>
            <person name="McCowan C."/>
            <person name="Murphy C."/>
            <person name="Pearson M."/>
            <person name="Poon T.W."/>
            <person name="Priest M."/>
            <person name="Roberts A."/>
            <person name="Saif S."/>
            <person name="Shea T."/>
            <person name="Sisk P."/>
            <person name="Sykes S."/>
            <person name="Wortman J."/>
            <person name="Nusbaum C."/>
            <person name="Birren B."/>
        </authorList>
    </citation>
    <scope>NUCLEOTIDE SEQUENCE [LARGE SCALE GENOMIC DNA]</scope>
    <source>
        <strain evidence="7 8">CBS 617.96</strain>
    </source>
</reference>
<evidence type="ECO:0000259" key="3">
    <source>
        <dbReference type="Pfam" id="PF01968"/>
    </source>
</evidence>